<reference evidence="3" key="1">
    <citation type="submission" date="2024-04" db="EMBL/GenBank/DDBJ databases">
        <title>Salinicola lusitanus LLJ914,a marine bacterium isolated from the Okinawa Trough.</title>
        <authorList>
            <person name="Li J."/>
        </authorList>
    </citation>
    <scope>NUCLEOTIDE SEQUENCE [LARGE SCALE GENOMIC DNA]</scope>
</reference>
<protein>
    <submittedName>
        <fullName evidence="2">Uncharacterized protein</fullName>
    </submittedName>
</protein>
<feature type="region of interest" description="Disordered" evidence="1">
    <location>
        <begin position="109"/>
        <end position="158"/>
    </location>
</feature>
<comment type="caution">
    <text evidence="2">The sequence shown here is derived from an EMBL/GenBank/DDBJ whole genome shotgun (WGS) entry which is preliminary data.</text>
</comment>
<gene>
    <name evidence="2" type="ORF">WMY93_027121</name>
</gene>
<dbReference type="EMBL" id="JBBPFD010000020">
    <property type="protein sequence ID" value="KAK7883998.1"/>
    <property type="molecule type" value="Genomic_DNA"/>
</dbReference>
<evidence type="ECO:0000313" key="2">
    <source>
        <dbReference type="EMBL" id="KAK7883998.1"/>
    </source>
</evidence>
<proteinExistence type="predicted"/>
<accession>A0AAW0N292</accession>
<organism evidence="2 3">
    <name type="scientific">Mugilogobius chulae</name>
    <name type="common">yellowstripe goby</name>
    <dbReference type="NCBI Taxonomy" id="88201"/>
    <lineage>
        <taxon>Eukaryota</taxon>
        <taxon>Metazoa</taxon>
        <taxon>Chordata</taxon>
        <taxon>Craniata</taxon>
        <taxon>Vertebrata</taxon>
        <taxon>Euteleostomi</taxon>
        <taxon>Actinopterygii</taxon>
        <taxon>Neopterygii</taxon>
        <taxon>Teleostei</taxon>
        <taxon>Neoteleostei</taxon>
        <taxon>Acanthomorphata</taxon>
        <taxon>Gobiaria</taxon>
        <taxon>Gobiiformes</taxon>
        <taxon>Gobioidei</taxon>
        <taxon>Gobiidae</taxon>
        <taxon>Gobionellinae</taxon>
        <taxon>Mugilogobius</taxon>
    </lineage>
</organism>
<evidence type="ECO:0000313" key="3">
    <source>
        <dbReference type="Proteomes" id="UP001460270"/>
    </source>
</evidence>
<sequence length="158" mass="17704">MSTHLPPELLLHCFVAPWVQKQNFSTAAHLEEETRANKLSATAAGRAAFLQSLRWGVLSPFDQSSQHREGQIRLALQGGAEPNPHNVMVYTEHSDQECVEKDSISFHLSSGPAVDRRQPVPKSVRAQEKTPRSRRKASSPAHVVSVECYEEPQQQRRS</sequence>
<name>A0AAW0N292_9GOBI</name>
<evidence type="ECO:0000256" key="1">
    <source>
        <dbReference type="SAM" id="MobiDB-lite"/>
    </source>
</evidence>
<dbReference type="AlphaFoldDB" id="A0AAW0N292"/>
<keyword evidence="3" id="KW-1185">Reference proteome</keyword>
<dbReference type="Proteomes" id="UP001460270">
    <property type="component" value="Unassembled WGS sequence"/>
</dbReference>